<accession>A0A976IIQ8</accession>
<dbReference type="EMBL" id="SHOA02000003">
    <property type="protein sequence ID" value="TDH72510.1"/>
    <property type="molecule type" value="Genomic_DNA"/>
</dbReference>
<dbReference type="OrthoDB" id="165498at2759"/>
<dbReference type="CDD" id="cd00063">
    <property type="entry name" value="FN3"/>
    <property type="match status" value="1"/>
</dbReference>
<keyword evidence="4" id="KW-1185">Reference proteome</keyword>
<dbReference type="InterPro" id="IPR001478">
    <property type="entry name" value="PDZ"/>
</dbReference>
<reference evidence="3 4" key="1">
    <citation type="journal article" date="2021" name="Genome Biol.">
        <title>AFLAP: assembly-free linkage analysis pipeline using k-mers from genome sequencing data.</title>
        <authorList>
            <person name="Fletcher K."/>
            <person name="Zhang L."/>
            <person name="Gil J."/>
            <person name="Han R."/>
            <person name="Cavanaugh K."/>
            <person name="Michelmore R."/>
        </authorList>
    </citation>
    <scope>NUCLEOTIDE SEQUENCE [LARGE SCALE GENOMIC DNA]</scope>
    <source>
        <strain evidence="3 4">SF5</strain>
    </source>
</reference>
<evidence type="ECO:0000313" key="4">
    <source>
        <dbReference type="Proteomes" id="UP000294530"/>
    </source>
</evidence>
<proteinExistence type="predicted"/>
<evidence type="ECO:0000313" key="3">
    <source>
        <dbReference type="EMBL" id="TDH72510.1"/>
    </source>
</evidence>
<comment type="caution">
    <text evidence="3">The sequence shown here is derived from an EMBL/GenBank/DDBJ whole genome shotgun (WGS) entry which is preliminary data.</text>
</comment>
<gene>
    <name evidence="3" type="ORF">CCR75_004569</name>
</gene>
<dbReference type="FunFam" id="2.30.42.10:FF:000373">
    <property type="match status" value="1"/>
</dbReference>
<evidence type="ECO:0000259" key="2">
    <source>
        <dbReference type="PROSITE" id="PS50853"/>
    </source>
</evidence>
<dbReference type="RefSeq" id="XP_067822009.1">
    <property type="nucleotide sequence ID" value="XM_067962655.1"/>
</dbReference>
<dbReference type="KEGG" id="blac:94348326"/>
<name>A0A976IIQ8_BRELC</name>
<dbReference type="AlphaFoldDB" id="A0A976IIQ8"/>
<feature type="domain" description="PDZ" evidence="1">
    <location>
        <begin position="93"/>
        <end position="180"/>
    </location>
</feature>
<dbReference type="InterPro" id="IPR003961">
    <property type="entry name" value="FN3_dom"/>
</dbReference>
<dbReference type="SMART" id="SM00060">
    <property type="entry name" value="FN3"/>
    <property type="match status" value="1"/>
</dbReference>
<dbReference type="Gene3D" id="2.30.42.10">
    <property type="match status" value="1"/>
</dbReference>
<dbReference type="GeneID" id="94348326"/>
<dbReference type="InterPro" id="IPR013783">
    <property type="entry name" value="Ig-like_fold"/>
</dbReference>
<sequence>MRKKVSTNKYRYMTIERTSELMHSRYYRPSLSVRYRSSSSSSLSVSACSNSSAVSSYPAPCSSASHCWYWGPDECHEDYEGYVYFNALTESQQVNVVFTEDKLGLTLRSQEQIDPLGTRTSLTIVKSTIFGVGQVSHQICEGDVLQFVNGESIANLKFQDVLRILKIAPRPIRLRFRTKSTRYLMRRAWSVSGDEQYEMVSRRSSMSSLDSDQRTPFSRGVLLFSDRLNTNVDRNDSESHDAVMSESFGDVDSRQSTETSSVFADLLDAELSFRRQSSRLAAFLRKPFRRTDSFDGRRLEVRMGIVSPPSPWTEIAVASFSKAAIHVRWRVHSNAISYHVQFSRDWTMKVWKNWSGHLRPSQDRARELVTTIVGLDFSKTYVVRVRYEFRRGYGLGEWSSPSLPITTISQEEAMQYRMI</sequence>
<dbReference type="Gene3D" id="2.60.40.10">
    <property type="entry name" value="Immunoglobulins"/>
    <property type="match status" value="1"/>
</dbReference>
<dbReference type="Proteomes" id="UP000294530">
    <property type="component" value="Unassembled WGS sequence"/>
</dbReference>
<dbReference type="PROSITE" id="PS50853">
    <property type="entry name" value="FN3"/>
    <property type="match status" value="1"/>
</dbReference>
<dbReference type="SUPFAM" id="SSF50156">
    <property type="entry name" value="PDZ domain-like"/>
    <property type="match status" value="1"/>
</dbReference>
<evidence type="ECO:0000259" key="1">
    <source>
        <dbReference type="PROSITE" id="PS50106"/>
    </source>
</evidence>
<dbReference type="SUPFAM" id="SSF49265">
    <property type="entry name" value="Fibronectin type III"/>
    <property type="match status" value="1"/>
</dbReference>
<organism evidence="3 4">
    <name type="scientific">Bremia lactucae</name>
    <name type="common">Lettuce downy mildew</name>
    <dbReference type="NCBI Taxonomy" id="4779"/>
    <lineage>
        <taxon>Eukaryota</taxon>
        <taxon>Sar</taxon>
        <taxon>Stramenopiles</taxon>
        <taxon>Oomycota</taxon>
        <taxon>Peronosporomycetes</taxon>
        <taxon>Peronosporales</taxon>
        <taxon>Peronosporaceae</taxon>
        <taxon>Bremia</taxon>
    </lineage>
</organism>
<dbReference type="PROSITE" id="PS50106">
    <property type="entry name" value="PDZ"/>
    <property type="match status" value="1"/>
</dbReference>
<dbReference type="InterPro" id="IPR036034">
    <property type="entry name" value="PDZ_sf"/>
</dbReference>
<evidence type="ECO:0008006" key="5">
    <source>
        <dbReference type="Google" id="ProtNLM"/>
    </source>
</evidence>
<protein>
    <recommendedName>
        <fullName evidence="5">Fibronectin type-III domain-containing protein</fullName>
    </recommendedName>
</protein>
<feature type="domain" description="Fibronectin type-III" evidence="2">
    <location>
        <begin position="308"/>
        <end position="410"/>
    </location>
</feature>
<dbReference type="InterPro" id="IPR036116">
    <property type="entry name" value="FN3_sf"/>
</dbReference>